<name>A0A9J5XRY3_SOLCO</name>
<accession>A0A9J5XRY3</accession>
<comment type="caution">
    <text evidence="1">The sequence shown here is derived from an EMBL/GenBank/DDBJ whole genome shotgun (WGS) entry which is preliminary data.</text>
</comment>
<organism evidence="1 2">
    <name type="scientific">Solanum commersonii</name>
    <name type="common">Commerson's wild potato</name>
    <name type="synonym">Commerson's nightshade</name>
    <dbReference type="NCBI Taxonomy" id="4109"/>
    <lineage>
        <taxon>Eukaryota</taxon>
        <taxon>Viridiplantae</taxon>
        <taxon>Streptophyta</taxon>
        <taxon>Embryophyta</taxon>
        <taxon>Tracheophyta</taxon>
        <taxon>Spermatophyta</taxon>
        <taxon>Magnoliopsida</taxon>
        <taxon>eudicotyledons</taxon>
        <taxon>Gunneridae</taxon>
        <taxon>Pentapetalae</taxon>
        <taxon>asterids</taxon>
        <taxon>lamiids</taxon>
        <taxon>Solanales</taxon>
        <taxon>Solanaceae</taxon>
        <taxon>Solanoideae</taxon>
        <taxon>Solaneae</taxon>
        <taxon>Solanum</taxon>
    </lineage>
</organism>
<dbReference type="EMBL" id="JACXVP010000008">
    <property type="protein sequence ID" value="KAG5589734.1"/>
    <property type="molecule type" value="Genomic_DNA"/>
</dbReference>
<sequence length="118" mass="12933">MPPVGGASVLIGEFGRCSLCTAFGWQSLTIFDMYSLRSTEFDDVCYVQPPIGFDNVRLWSLIGGVVDEVRLQAPVGGRSSGTSGRAPRLDVIFLIPVFLRSKKIFSLGWGVDLYRLAD</sequence>
<proteinExistence type="predicted"/>
<keyword evidence="2" id="KW-1185">Reference proteome</keyword>
<dbReference type="AlphaFoldDB" id="A0A9J5XRY3"/>
<dbReference type="Proteomes" id="UP000824120">
    <property type="component" value="Chromosome 8"/>
</dbReference>
<reference evidence="1 2" key="1">
    <citation type="submission" date="2020-09" db="EMBL/GenBank/DDBJ databases">
        <title>De no assembly of potato wild relative species, Solanum commersonii.</title>
        <authorList>
            <person name="Cho K."/>
        </authorList>
    </citation>
    <scope>NUCLEOTIDE SEQUENCE [LARGE SCALE GENOMIC DNA]</scope>
    <source>
        <strain evidence="1">LZ3.2</strain>
        <tissue evidence="1">Leaf</tissue>
    </source>
</reference>
<evidence type="ECO:0000313" key="1">
    <source>
        <dbReference type="EMBL" id="KAG5589734.1"/>
    </source>
</evidence>
<protein>
    <submittedName>
        <fullName evidence="1">Uncharacterized protein</fullName>
    </submittedName>
</protein>
<evidence type="ECO:0000313" key="2">
    <source>
        <dbReference type="Proteomes" id="UP000824120"/>
    </source>
</evidence>
<gene>
    <name evidence="1" type="ORF">H5410_040248</name>
</gene>